<protein>
    <submittedName>
        <fullName evidence="1">Uncharacterized protein</fullName>
    </submittedName>
</protein>
<gene>
    <name evidence="1" type="ORF">LAZ67_7000220</name>
</gene>
<dbReference type="EMBL" id="CP092869">
    <property type="protein sequence ID" value="UYV69685.1"/>
    <property type="molecule type" value="Genomic_DNA"/>
</dbReference>
<keyword evidence="2" id="KW-1185">Reference proteome</keyword>
<evidence type="ECO:0000313" key="1">
    <source>
        <dbReference type="EMBL" id="UYV69685.1"/>
    </source>
</evidence>
<organism evidence="1 2">
    <name type="scientific">Cordylochernes scorpioides</name>
    <dbReference type="NCBI Taxonomy" id="51811"/>
    <lineage>
        <taxon>Eukaryota</taxon>
        <taxon>Metazoa</taxon>
        <taxon>Ecdysozoa</taxon>
        <taxon>Arthropoda</taxon>
        <taxon>Chelicerata</taxon>
        <taxon>Arachnida</taxon>
        <taxon>Pseudoscorpiones</taxon>
        <taxon>Cheliferoidea</taxon>
        <taxon>Chernetidae</taxon>
        <taxon>Cordylochernes</taxon>
    </lineage>
</organism>
<sequence>MPAQKSSSTWGEAAQQADNVLLQSTKLLHATKVVKQVEIPQSREDKRMITDRNIMAMGLREDLEFEHVKMENNNASSLNKFDKHLKIKILQCDASRESMGAALSQDGRPLAFNDKLIIRIIKAKISYEELAIFWEETSNDHALNKIIKYVMEGWPQDFTATDTETRTSAIVVPKTQWAYILDLLHQGLSVMCNLARETLFGPGISDPVVLNPNIDLPKYDGTEDPRPWIESLEEIGFLYHWADYIISRYAAMNMIGSAKTWLNLHKISFTSWENFKSRLIEDFASAANKE</sequence>
<dbReference type="Proteomes" id="UP001235939">
    <property type="component" value="Chromosome 07"/>
</dbReference>
<name>A0ABY6KLG4_9ARAC</name>
<accession>A0ABY6KLG4</accession>
<reference evidence="1 2" key="1">
    <citation type="submission" date="2022-01" db="EMBL/GenBank/DDBJ databases">
        <title>A chromosomal length assembly of Cordylochernes scorpioides.</title>
        <authorList>
            <person name="Zeh D."/>
            <person name="Zeh J."/>
        </authorList>
    </citation>
    <scope>NUCLEOTIDE SEQUENCE [LARGE SCALE GENOMIC DNA]</scope>
    <source>
        <strain evidence="1">IN4F17</strain>
        <tissue evidence="1">Whole Body</tissue>
    </source>
</reference>
<evidence type="ECO:0000313" key="2">
    <source>
        <dbReference type="Proteomes" id="UP001235939"/>
    </source>
</evidence>
<proteinExistence type="predicted"/>